<dbReference type="CDD" id="cd02248">
    <property type="entry name" value="Peptidase_C1A"/>
    <property type="match status" value="1"/>
</dbReference>
<evidence type="ECO:0000259" key="9">
    <source>
        <dbReference type="SMART" id="SM00848"/>
    </source>
</evidence>
<dbReference type="InterPro" id="IPR038765">
    <property type="entry name" value="Papain-like_cys_pep_sf"/>
</dbReference>
<dbReference type="Pfam" id="PF00112">
    <property type="entry name" value="Peptidase_C1"/>
    <property type="match status" value="1"/>
</dbReference>
<dbReference type="Gene3D" id="3.90.70.10">
    <property type="entry name" value="Cysteine proteinases"/>
    <property type="match status" value="1"/>
</dbReference>
<organism evidence="10 11">
    <name type="scientific">Larinioides sclopetarius</name>
    <dbReference type="NCBI Taxonomy" id="280406"/>
    <lineage>
        <taxon>Eukaryota</taxon>
        <taxon>Metazoa</taxon>
        <taxon>Ecdysozoa</taxon>
        <taxon>Arthropoda</taxon>
        <taxon>Chelicerata</taxon>
        <taxon>Arachnida</taxon>
        <taxon>Araneae</taxon>
        <taxon>Araneomorphae</taxon>
        <taxon>Entelegynae</taxon>
        <taxon>Araneoidea</taxon>
        <taxon>Araneidae</taxon>
        <taxon>Larinioides</taxon>
    </lineage>
</organism>
<evidence type="ECO:0000259" key="8">
    <source>
        <dbReference type="SMART" id="SM00645"/>
    </source>
</evidence>
<dbReference type="PRINTS" id="PR00705">
    <property type="entry name" value="PAPAIN"/>
</dbReference>
<evidence type="ECO:0000256" key="5">
    <source>
        <dbReference type="ARBA" id="ARBA00023145"/>
    </source>
</evidence>
<dbReference type="GO" id="GO:0008234">
    <property type="term" value="F:cysteine-type peptidase activity"/>
    <property type="evidence" value="ECO:0007669"/>
    <property type="project" value="UniProtKB-KW"/>
</dbReference>
<evidence type="ECO:0000256" key="1">
    <source>
        <dbReference type="ARBA" id="ARBA00008455"/>
    </source>
</evidence>
<protein>
    <submittedName>
        <fullName evidence="10">Uncharacterized protein</fullName>
    </submittedName>
</protein>
<dbReference type="SMART" id="SM00848">
    <property type="entry name" value="Inhibitor_I29"/>
    <property type="match status" value="1"/>
</dbReference>
<dbReference type="PROSITE" id="PS00139">
    <property type="entry name" value="THIOL_PROTEASE_CYS"/>
    <property type="match status" value="1"/>
</dbReference>
<keyword evidence="5" id="KW-0865">Zymogen</keyword>
<evidence type="ECO:0000313" key="11">
    <source>
        <dbReference type="Proteomes" id="UP001497382"/>
    </source>
</evidence>
<dbReference type="SMART" id="SM00645">
    <property type="entry name" value="Pept_C1"/>
    <property type="match status" value="1"/>
</dbReference>
<reference evidence="10 11" key="1">
    <citation type="submission" date="2024-04" db="EMBL/GenBank/DDBJ databases">
        <authorList>
            <person name="Rising A."/>
            <person name="Reimegard J."/>
            <person name="Sonavane S."/>
            <person name="Akerstrom W."/>
            <person name="Nylinder S."/>
            <person name="Hedman E."/>
            <person name="Kallberg Y."/>
        </authorList>
    </citation>
    <scope>NUCLEOTIDE SEQUENCE [LARGE SCALE GENOMIC DNA]</scope>
</reference>
<dbReference type="PROSITE" id="PS00640">
    <property type="entry name" value="THIOL_PROTEASE_ASN"/>
    <property type="match status" value="1"/>
</dbReference>
<evidence type="ECO:0000256" key="6">
    <source>
        <dbReference type="ARBA" id="ARBA00023157"/>
    </source>
</evidence>
<feature type="domain" description="Peptidase C1A papain C-terminal" evidence="8">
    <location>
        <begin position="132"/>
        <end position="345"/>
    </location>
</feature>
<feature type="chain" id="PRO_5044021885" evidence="7">
    <location>
        <begin position="20"/>
        <end position="346"/>
    </location>
</feature>
<evidence type="ECO:0000313" key="10">
    <source>
        <dbReference type="EMBL" id="CAL1299002.1"/>
    </source>
</evidence>
<dbReference type="SUPFAM" id="SSF54001">
    <property type="entry name" value="Cysteine proteinases"/>
    <property type="match status" value="1"/>
</dbReference>
<dbReference type="InterPro" id="IPR000169">
    <property type="entry name" value="Pept_cys_AS"/>
</dbReference>
<name>A0AAV2BS73_9ARAC</name>
<keyword evidence="6" id="KW-1015">Disulfide bond</keyword>
<gene>
    <name evidence="10" type="ORF">LARSCL_LOCUS21108</name>
</gene>
<comment type="similarity">
    <text evidence="1">Belongs to the peptidase C1 family.</text>
</comment>
<dbReference type="InterPro" id="IPR013128">
    <property type="entry name" value="Peptidase_C1A"/>
</dbReference>
<dbReference type="Proteomes" id="UP001497382">
    <property type="component" value="Unassembled WGS sequence"/>
</dbReference>
<accession>A0AAV2BS73</accession>
<dbReference type="InterPro" id="IPR000668">
    <property type="entry name" value="Peptidase_C1A_C"/>
</dbReference>
<proteinExistence type="inferred from homology"/>
<sequence>MIMQKILIFSVFAIATCHAFSIPLLPELDPLLNALPQVPIRDDISNSIWDIFKDVFDKTYDEQEEILRRSILLQRIISIVRFNLRNLTYTLGLNKYSDLTHEEYMKNLNGFKIGNKSRMNPEPFIPPNITKLPDEVDWRDEGLVTEVKDQGLCGSCWAFASTGSLEGQTKKKTGNLISLSEQNLVDCVSENSGCDGGWMDPAFDQVKKEKGIDTEKSYPYVGINSTCRYNKKNIGATCSGFKNVPDGDEDALKKAVATIGPISVIIDACHNTFINYRSGIFDEPKCRTDIPSHAVLVIGYGTEDGKDYWLVKNSWGESWGLSGYIKMARNKNNQCGIASRASFPLV</sequence>
<dbReference type="FunFam" id="3.90.70.10:FF:000006">
    <property type="entry name" value="Cathepsin S"/>
    <property type="match status" value="1"/>
</dbReference>
<evidence type="ECO:0000256" key="4">
    <source>
        <dbReference type="ARBA" id="ARBA00022807"/>
    </source>
</evidence>
<keyword evidence="2" id="KW-0645">Protease</keyword>
<dbReference type="EMBL" id="CAXIEN010000482">
    <property type="protein sequence ID" value="CAL1299002.1"/>
    <property type="molecule type" value="Genomic_DNA"/>
</dbReference>
<comment type="caution">
    <text evidence="10">The sequence shown here is derived from an EMBL/GenBank/DDBJ whole genome shotgun (WGS) entry which is preliminary data.</text>
</comment>
<dbReference type="AlphaFoldDB" id="A0AAV2BS73"/>
<dbReference type="InterPro" id="IPR025661">
    <property type="entry name" value="Pept_asp_AS"/>
</dbReference>
<keyword evidence="3" id="KW-0378">Hydrolase</keyword>
<evidence type="ECO:0000256" key="7">
    <source>
        <dbReference type="SAM" id="SignalP"/>
    </source>
</evidence>
<feature type="signal peptide" evidence="7">
    <location>
        <begin position="1"/>
        <end position="19"/>
    </location>
</feature>
<dbReference type="InterPro" id="IPR013201">
    <property type="entry name" value="Prot_inhib_I29"/>
</dbReference>
<keyword evidence="4" id="KW-0788">Thiol protease</keyword>
<dbReference type="Pfam" id="PF08246">
    <property type="entry name" value="Inhibitor_I29"/>
    <property type="match status" value="1"/>
</dbReference>
<keyword evidence="7" id="KW-0732">Signal</keyword>
<evidence type="ECO:0000256" key="2">
    <source>
        <dbReference type="ARBA" id="ARBA00022670"/>
    </source>
</evidence>
<dbReference type="GO" id="GO:0006508">
    <property type="term" value="P:proteolysis"/>
    <property type="evidence" value="ECO:0007669"/>
    <property type="project" value="UniProtKB-KW"/>
</dbReference>
<dbReference type="InterPro" id="IPR039417">
    <property type="entry name" value="Peptidase_C1A_papain-like"/>
</dbReference>
<dbReference type="PANTHER" id="PTHR12411">
    <property type="entry name" value="CYSTEINE PROTEASE FAMILY C1-RELATED"/>
    <property type="match status" value="1"/>
</dbReference>
<keyword evidence="11" id="KW-1185">Reference proteome</keyword>
<feature type="domain" description="Cathepsin propeptide inhibitor" evidence="9">
    <location>
        <begin position="49"/>
        <end position="104"/>
    </location>
</feature>
<evidence type="ECO:0000256" key="3">
    <source>
        <dbReference type="ARBA" id="ARBA00022801"/>
    </source>
</evidence>